<dbReference type="Proteomes" id="UP000663861">
    <property type="component" value="Unassembled WGS sequence"/>
</dbReference>
<evidence type="ECO:0000259" key="1">
    <source>
        <dbReference type="PROSITE" id="PS50179"/>
    </source>
</evidence>
<name>A0A8H3AKJ5_9AGAM</name>
<dbReference type="InterPro" id="IPR008942">
    <property type="entry name" value="ENTH_VHS"/>
</dbReference>
<feature type="non-terminal residue" evidence="2">
    <location>
        <position position="1"/>
    </location>
</feature>
<dbReference type="GO" id="GO:0035091">
    <property type="term" value="F:phosphatidylinositol binding"/>
    <property type="evidence" value="ECO:0007669"/>
    <property type="project" value="InterPro"/>
</dbReference>
<dbReference type="CDD" id="cd16980">
    <property type="entry name" value="VHS_Lsb5"/>
    <property type="match status" value="1"/>
</dbReference>
<dbReference type="EMBL" id="CAJMWY010000279">
    <property type="protein sequence ID" value="CAE6426021.1"/>
    <property type="molecule type" value="Genomic_DNA"/>
</dbReference>
<dbReference type="PANTHER" id="PTHR47789">
    <property type="entry name" value="LAS SEVENTEEN-BINDING PROTEIN 5"/>
    <property type="match status" value="1"/>
</dbReference>
<dbReference type="GO" id="GO:0051666">
    <property type="term" value="P:actin cortical patch localization"/>
    <property type="evidence" value="ECO:0007669"/>
    <property type="project" value="TreeGrafter"/>
</dbReference>
<reference evidence="2" key="1">
    <citation type="submission" date="2021-01" db="EMBL/GenBank/DDBJ databases">
        <authorList>
            <person name="Kaushik A."/>
        </authorList>
    </citation>
    <scope>NUCLEOTIDE SEQUENCE</scope>
    <source>
        <strain evidence="2">AG4-RS23</strain>
    </source>
</reference>
<organism evidence="2 3">
    <name type="scientific">Rhizoctonia solani</name>
    <dbReference type="NCBI Taxonomy" id="456999"/>
    <lineage>
        <taxon>Eukaryota</taxon>
        <taxon>Fungi</taxon>
        <taxon>Dikarya</taxon>
        <taxon>Basidiomycota</taxon>
        <taxon>Agaricomycotina</taxon>
        <taxon>Agaricomycetes</taxon>
        <taxon>Cantharellales</taxon>
        <taxon>Ceratobasidiaceae</taxon>
        <taxon>Rhizoctonia</taxon>
    </lineage>
</organism>
<dbReference type="InterPro" id="IPR045007">
    <property type="entry name" value="LSB5"/>
</dbReference>
<dbReference type="GO" id="GO:0006897">
    <property type="term" value="P:endocytosis"/>
    <property type="evidence" value="ECO:0007669"/>
    <property type="project" value="InterPro"/>
</dbReference>
<proteinExistence type="predicted"/>
<protein>
    <recommendedName>
        <fullName evidence="1">VHS domain-containing protein</fullName>
    </recommendedName>
</protein>
<dbReference type="Pfam" id="PF00790">
    <property type="entry name" value="VHS"/>
    <property type="match status" value="1"/>
</dbReference>
<dbReference type="Gene3D" id="1.25.40.90">
    <property type="match status" value="1"/>
</dbReference>
<dbReference type="SMART" id="SM00288">
    <property type="entry name" value="VHS"/>
    <property type="match status" value="1"/>
</dbReference>
<evidence type="ECO:0000313" key="3">
    <source>
        <dbReference type="Proteomes" id="UP000663861"/>
    </source>
</evidence>
<dbReference type="GO" id="GO:0007015">
    <property type="term" value="P:actin filament organization"/>
    <property type="evidence" value="ECO:0007669"/>
    <property type="project" value="InterPro"/>
</dbReference>
<comment type="caution">
    <text evidence="2">The sequence shown here is derived from an EMBL/GenBank/DDBJ whole genome shotgun (WGS) entry which is preliminary data.</text>
</comment>
<dbReference type="AlphaFoldDB" id="A0A8H3AKJ5"/>
<feature type="domain" description="VHS" evidence="1">
    <location>
        <begin position="178"/>
        <end position="300"/>
    </location>
</feature>
<dbReference type="GO" id="GO:0030479">
    <property type="term" value="C:actin cortical patch"/>
    <property type="evidence" value="ECO:0007669"/>
    <property type="project" value="TreeGrafter"/>
</dbReference>
<dbReference type="GO" id="GO:0043130">
    <property type="term" value="F:ubiquitin binding"/>
    <property type="evidence" value="ECO:0007669"/>
    <property type="project" value="InterPro"/>
</dbReference>
<dbReference type="PROSITE" id="PS50179">
    <property type="entry name" value="VHS"/>
    <property type="match status" value="1"/>
</dbReference>
<dbReference type="PANTHER" id="PTHR47789:SF2">
    <property type="entry name" value="VHS DOMAIN-CONTAINING PROTEIN"/>
    <property type="match status" value="1"/>
</dbReference>
<gene>
    <name evidence="2" type="ORF">RDB_LOCUS19835</name>
</gene>
<dbReference type="GO" id="GO:0007034">
    <property type="term" value="P:vacuolar transport"/>
    <property type="evidence" value="ECO:0007669"/>
    <property type="project" value="UniProtKB-ARBA"/>
</dbReference>
<sequence>MVVSRIAIITRIQLEPDTLAYHNTWQLESVLSPPYLRFTAAKSPLPSAPFMDKAVAIESCIIASPLQPAPNNIDTSQPQVMVAGETTVLDAWSRASGILGGVSGNRKHRASIETIHSNQTPGKKRYIFRKLFRMSLETEGGSQAGKEKSQCQDQGQGQARHCNVEMDRTQWKMTRLIGYTNGTNMEDWTVVLDIFSKVNESDSEAKEASKALRKDIQFGHPRAQLSAARLWPIMMRNCTYYFIAHTANRKFLGRIEEVILSPATSPVVRDRLIEVIGGLVYLLKDSKHFKPYQSTWKKLRLQLKLNYPREGFEVPADDIILNPAPHRRLSSIRCLPSNTLVQPDSVSNVVAVTQELTRAELGHEIMVVGGVSHTGSADGVISSEEVMQHLSEDCKIARDKCQILEDSLSCASDRDACFNNAGFKQTDNDKNERVASSKEHRLVSLAE</sequence>
<evidence type="ECO:0000313" key="2">
    <source>
        <dbReference type="EMBL" id="CAE6426021.1"/>
    </source>
</evidence>
<dbReference type="InterPro" id="IPR002014">
    <property type="entry name" value="VHS_dom"/>
</dbReference>
<dbReference type="SUPFAM" id="SSF48464">
    <property type="entry name" value="ENTH/VHS domain"/>
    <property type="match status" value="1"/>
</dbReference>
<accession>A0A8H3AKJ5</accession>